<sequence>MPFSSRFFNPDFQLTPGHLRPLQGSEINLFSTRSARQHFPASLS</sequence>
<protein>
    <submittedName>
        <fullName evidence="1">Uncharacterized protein</fullName>
    </submittedName>
</protein>
<keyword evidence="2" id="KW-1185">Reference proteome</keyword>
<organism evidence="1 2">
    <name type="scientific">Shuttleworthella satelles DSM 14600</name>
    <dbReference type="NCBI Taxonomy" id="626523"/>
    <lineage>
        <taxon>Bacteria</taxon>
        <taxon>Bacillati</taxon>
        <taxon>Bacillota</taxon>
        <taxon>Clostridia</taxon>
        <taxon>Lachnospirales</taxon>
        <taxon>Lachnospiraceae</taxon>
        <taxon>Shuttleworthella</taxon>
    </lineage>
</organism>
<reference evidence="1" key="1">
    <citation type="submission" date="2009-04" db="EMBL/GenBank/DDBJ databases">
        <authorList>
            <person name="Weinstock G."/>
            <person name="Sodergren E."/>
            <person name="Clifton S."/>
            <person name="Fulton L."/>
            <person name="Fulton B."/>
            <person name="Courtney L."/>
            <person name="Fronick C."/>
            <person name="Harrison M."/>
            <person name="Strong C."/>
            <person name="Farmer C."/>
            <person name="Delahaunty K."/>
            <person name="Markovic C."/>
            <person name="Hall O."/>
            <person name="Minx P."/>
            <person name="Tomlinson C."/>
            <person name="Mitreva M."/>
            <person name="Nelson J."/>
            <person name="Hou S."/>
            <person name="Wollam A."/>
            <person name="Pepin K.H."/>
            <person name="Johnson M."/>
            <person name="Bhonagiri V."/>
            <person name="Nash W.E."/>
            <person name="Warren W."/>
            <person name="Chinwalla A."/>
            <person name="Mardis E.R."/>
            <person name="Wilson R.K."/>
        </authorList>
    </citation>
    <scope>NUCLEOTIDE SEQUENCE [LARGE SCALE GENOMIC DNA]</scope>
    <source>
        <strain evidence="1">DSM 14600</strain>
    </source>
</reference>
<name>C4G8L0_9FIRM</name>
<proteinExistence type="predicted"/>
<dbReference type="EMBL" id="ACIP02000001">
    <property type="protein sequence ID" value="EEP28956.1"/>
    <property type="molecule type" value="Genomic_DNA"/>
</dbReference>
<gene>
    <name evidence="1" type="ORF">GCWU000342_00305</name>
</gene>
<evidence type="ECO:0000313" key="2">
    <source>
        <dbReference type="Proteomes" id="UP000003494"/>
    </source>
</evidence>
<dbReference type="HOGENOM" id="CLU_3222031_0_0_9"/>
<comment type="caution">
    <text evidence="1">The sequence shown here is derived from an EMBL/GenBank/DDBJ whole genome shotgun (WGS) entry which is preliminary data.</text>
</comment>
<evidence type="ECO:0000313" key="1">
    <source>
        <dbReference type="EMBL" id="EEP28956.1"/>
    </source>
</evidence>
<accession>C4G8L0</accession>
<dbReference type="AlphaFoldDB" id="C4G8L0"/>
<dbReference type="Proteomes" id="UP000003494">
    <property type="component" value="Unassembled WGS sequence"/>
</dbReference>